<proteinExistence type="predicted"/>
<accession>C9LB60</accession>
<dbReference type="Proteomes" id="UP000003755">
    <property type="component" value="Unassembled WGS sequence"/>
</dbReference>
<organism evidence="1 2">
    <name type="scientific">Blautia hansenii DSM 20583</name>
    <dbReference type="NCBI Taxonomy" id="537007"/>
    <lineage>
        <taxon>Bacteria</taxon>
        <taxon>Bacillati</taxon>
        <taxon>Bacillota</taxon>
        <taxon>Clostridia</taxon>
        <taxon>Lachnospirales</taxon>
        <taxon>Lachnospiraceae</taxon>
        <taxon>Blautia</taxon>
    </lineage>
</organism>
<dbReference type="HOGENOM" id="CLU_3230341_0_0_9"/>
<gene>
    <name evidence="1" type="ORF">BLAHAN_06668</name>
</gene>
<name>C9LB60_BLAHA</name>
<dbReference type="AlphaFoldDB" id="C9LB60"/>
<evidence type="ECO:0000313" key="2">
    <source>
        <dbReference type="Proteomes" id="UP000003755"/>
    </source>
</evidence>
<keyword evidence="2" id="KW-1185">Reference proteome</keyword>
<comment type="caution">
    <text evidence="1">The sequence shown here is derived from an EMBL/GenBank/DDBJ whole genome shotgun (WGS) entry which is preliminary data.</text>
</comment>
<sequence>MIFQGFLLFYKKLRCCATFYFSLNIKKLPLLSFLIIKAATSFN</sequence>
<reference evidence="1" key="1">
    <citation type="submission" date="2009-09" db="EMBL/GenBank/DDBJ databases">
        <authorList>
            <person name="Weinstock G."/>
            <person name="Sodergren E."/>
            <person name="Clifton S."/>
            <person name="Fulton L."/>
            <person name="Fulton B."/>
            <person name="Courtney L."/>
            <person name="Fronick C."/>
            <person name="Harrison M."/>
            <person name="Strong C."/>
            <person name="Farmer C."/>
            <person name="Delahaunty K."/>
            <person name="Markovic C."/>
            <person name="Hall O."/>
            <person name="Minx P."/>
            <person name="Tomlinson C."/>
            <person name="Mitreva M."/>
            <person name="Nelson J."/>
            <person name="Hou S."/>
            <person name="Wollam A."/>
            <person name="Pepin K.H."/>
            <person name="Johnson M."/>
            <person name="Bhonagiri V."/>
            <person name="Nash W.E."/>
            <person name="Warren W."/>
            <person name="Chinwalla A."/>
            <person name="Mardis E.R."/>
            <person name="Wilson R.K."/>
        </authorList>
    </citation>
    <scope>NUCLEOTIDE SEQUENCE [LARGE SCALE GENOMIC DNA]</scope>
    <source>
        <strain evidence="1">DSM 20583</strain>
    </source>
</reference>
<dbReference type="EMBL" id="ABYU02000042">
    <property type="protein sequence ID" value="EEX20695.1"/>
    <property type="molecule type" value="Genomic_DNA"/>
</dbReference>
<protein>
    <submittedName>
        <fullName evidence="1">Uncharacterized protein</fullName>
    </submittedName>
</protein>
<evidence type="ECO:0000313" key="1">
    <source>
        <dbReference type="EMBL" id="EEX20695.1"/>
    </source>
</evidence>